<organism evidence="2 3">
    <name type="scientific">Saccharolobus caldissimus</name>
    <dbReference type="NCBI Taxonomy" id="1702097"/>
    <lineage>
        <taxon>Archaea</taxon>
        <taxon>Thermoproteota</taxon>
        <taxon>Thermoprotei</taxon>
        <taxon>Sulfolobales</taxon>
        <taxon>Sulfolobaceae</taxon>
        <taxon>Saccharolobus</taxon>
    </lineage>
</organism>
<dbReference type="EMBL" id="AP025226">
    <property type="protein sequence ID" value="BDB98577.1"/>
    <property type="molecule type" value="Genomic_DNA"/>
</dbReference>
<evidence type="ECO:0000313" key="3">
    <source>
        <dbReference type="Proteomes" id="UP001319921"/>
    </source>
</evidence>
<evidence type="ECO:0000256" key="1">
    <source>
        <dbReference type="SAM" id="Phobius"/>
    </source>
</evidence>
<proteinExistence type="predicted"/>
<keyword evidence="3" id="KW-1185">Reference proteome</keyword>
<dbReference type="Proteomes" id="UP001319921">
    <property type="component" value="Chromosome"/>
</dbReference>
<feature type="transmembrane region" description="Helical" evidence="1">
    <location>
        <begin position="6"/>
        <end position="24"/>
    </location>
</feature>
<protein>
    <submittedName>
        <fullName evidence="2">Uncharacterized protein</fullName>
    </submittedName>
</protein>
<reference evidence="2 3" key="1">
    <citation type="journal article" date="2022" name="Microbiol. Resour. Announc.">
        <title>Complete Genome Sequence of the Hyperthermophilic and Acidophilic Archaeon Saccharolobus caldissimus Strain HS-3T.</title>
        <authorList>
            <person name="Sakai H.D."/>
            <person name="Kurosawa N."/>
        </authorList>
    </citation>
    <scope>NUCLEOTIDE SEQUENCE [LARGE SCALE GENOMIC DNA]</scope>
    <source>
        <strain evidence="2 3">JCM32116</strain>
    </source>
</reference>
<dbReference type="AlphaFoldDB" id="A0AAQ4CRZ6"/>
<gene>
    <name evidence="2" type="ORF">SACC_15940</name>
</gene>
<evidence type="ECO:0000313" key="2">
    <source>
        <dbReference type="EMBL" id="BDB98577.1"/>
    </source>
</evidence>
<dbReference type="KEGG" id="scas:SACC_15940"/>
<keyword evidence="1" id="KW-0472">Membrane</keyword>
<keyword evidence="1" id="KW-1133">Transmembrane helix</keyword>
<sequence>MLNLSLFLYIVIFNYLMIMVIKITNELDITKESNEPLIL</sequence>
<accession>A0AAQ4CRZ6</accession>
<keyword evidence="1" id="KW-0812">Transmembrane</keyword>
<name>A0AAQ4CRZ6_9CREN</name>